<keyword evidence="8" id="KW-1185">Reference proteome</keyword>
<evidence type="ECO:0000256" key="5">
    <source>
        <dbReference type="ARBA" id="ARBA00023194"/>
    </source>
</evidence>
<evidence type="ECO:0000259" key="6">
    <source>
        <dbReference type="Pfam" id="PF17843"/>
    </source>
</evidence>
<dbReference type="GO" id="GO:0008168">
    <property type="term" value="F:methyltransferase activity"/>
    <property type="evidence" value="ECO:0007669"/>
    <property type="project" value="UniProtKB-KW"/>
</dbReference>
<organism evidence="7 8">
    <name type="scientific">Micromonospora halophytica</name>
    <dbReference type="NCBI Taxonomy" id="47864"/>
    <lineage>
        <taxon>Bacteria</taxon>
        <taxon>Bacillati</taxon>
        <taxon>Actinomycetota</taxon>
        <taxon>Actinomycetes</taxon>
        <taxon>Micromonosporales</taxon>
        <taxon>Micromonosporaceae</taxon>
        <taxon>Micromonospora</taxon>
    </lineage>
</organism>
<dbReference type="InterPro" id="IPR029063">
    <property type="entry name" value="SAM-dependent_MTases_sf"/>
</dbReference>
<dbReference type="STRING" id="47864.GA0070560_11275"/>
<dbReference type="Gene3D" id="3.40.50.150">
    <property type="entry name" value="Vaccinia Virus protein VP39"/>
    <property type="match status" value="1"/>
</dbReference>
<sequence>MTVDRRLAGRLAERGAGSDLEISTLLKEAGLDAVVDVLVDEILFRCDAPVNPVPVDIAMNVTHGSEQRRIVFRIARDRPIDVVDGDDTSIRREIGIGAVDLVRRLYGRTGQRRLGDFTDTFLPTRPADLAELPGILTSTNQASGTLFSGCTVPQDDLGKLSVAYGSDKWASFHWYTGHYEEQFARYRDQPVRLLEIGIGGFDGQLGGASLKMWKKYFHRGLIYGLDLFDKSALNQGRLTALTGDQSDPAALTAIAEEHGPFDIVIDDGSHENEHVRTSFDALFPYVRPGGLYVIEDMQTSYIPRCGGTAGPVAGPDTTVGLLKRLLDDIHHNEQEPRIAEAPTITQSQVVSVRVCRNIAFIEKGVNGENGIPGWMDDDAWVALGAIPPADS</sequence>
<dbReference type="Pfam" id="PF17843">
    <property type="entry name" value="MycE_N"/>
    <property type="match status" value="1"/>
</dbReference>
<comment type="pathway">
    <text evidence="1">Antibiotic biosynthesis.</text>
</comment>
<evidence type="ECO:0000256" key="2">
    <source>
        <dbReference type="ARBA" id="ARBA00022603"/>
    </source>
</evidence>
<keyword evidence="4" id="KW-0949">S-adenosyl-L-methionine</keyword>
<dbReference type="Gene3D" id="3.30.1050.30">
    <property type="match status" value="1"/>
</dbReference>
<dbReference type="Proteomes" id="UP000199408">
    <property type="component" value="Unassembled WGS sequence"/>
</dbReference>
<feature type="domain" description="Methyltransferase MycE N-terminal" evidence="6">
    <location>
        <begin position="16"/>
        <end position="112"/>
    </location>
</feature>
<keyword evidence="5" id="KW-0045">Antibiotic biosynthesis</keyword>
<dbReference type="RefSeq" id="WP_091298427.1">
    <property type="nucleotide sequence ID" value="NZ_FMDN01000012.1"/>
</dbReference>
<reference evidence="8" key="1">
    <citation type="submission" date="2016-06" db="EMBL/GenBank/DDBJ databases">
        <authorList>
            <person name="Varghese N."/>
        </authorList>
    </citation>
    <scope>NUCLEOTIDE SEQUENCE [LARGE SCALE GENOMIC DNA]</scope>
    <source>
        <strain evidence="8">DSM 43171</strain>
    </source>
</reference>
<keyword evidence="3" id="KW-0808">Transferase</keyword>
<evidence type="ECO:0000313" key="7">
    <source>
        <dbReference type="EMBL" id="SCG58567.1"/>
    </source>
</evidence>
<evidence type="ECO:0000256" key="4">
    <source>
        <dbReference type="ARBA" id="ARBA00022691"/>
    </source>
</evidence>
<evidence type="ECO:0000313" key="8">
    <source>
        <dbReference type="Proteomes" id="UP000199408"/>
    </source>
</evidence>
<dbReference type="GO" id="GO:0017000">
    <property type="term" value="P:antibiotic biosynthetic process"/>
    <property type="evidence" value="ECO:0007669"/>
    <property type="project" value="UniProtKB-KW"/>
</dbReference>
<dbReference type="AlphaFoldDB" id="A0A1C5IJQ3"/>
<proteinExistence type="predicted"/>
<dbReference type="SUPFAM" id="SSF53335">
    <property type="entry name" value="S-adenosyl-L-methionine-dependent methyltransferases"/>
    <property type="match status" value="1"/>
</dbReference>
<dbReference type="InterPro" id="IPR040800">
    <property type="entry name" value="MycE_N"/>
</dbReference>
<gene>
    <name evidence="7" type="ORF">GA0070560_11275</name>
</gene>
<dbReference type="Pfam" id="PF13578">
    <property type="entry name" value="Methyltransf_24"/>
    <property type="match status" value="1"/>
</dbReference>
<evidence type="ECO:0000256" key="1">
    <source>
        <dbReference type="ARBA" id="ARBA00004792"/>
    </source>
</evidence>
<dbReference type="OrthoDB" id="9816424at2"/>
<dbReference type="GO" id="GO:0032259">
    <property type="term" value="P:methylation"/>
    <property type="evidence" value="ECO:0007669"/>
    <property type="project" value="UniProtKB-KW"/>
</dbReference>
<name>A0A1C5IJQ3_9ACTN</name>
<dbReference type="EMBL" id="FMDN01000012">
    <property type="protein sequence ID" value="SCG58567.1"/>
    <property type="molecule type" value="Genomic_DNA"/>
</dbReference>
<keyword evidence="2" id="KW-0489">Methyltransferase</keyword>
<protein>
    <submittedName>
        <fullName evidence="7">Cephalosporin hydroxylase</fullName>
    </submittedName>
</protein>
<accession>A0A1C5IJQ3</accession>
<evidence type="ECO:0000256" key="3">
    <source>
        <dbReference type="ARBA" id="ARBA00022679"/>
    </source>
</evidence>